<keyword evidence="3" id="KW-1185">Reference proteome</keyword>
<gene>
    <name evidence="2" type="ORF">LPW39_22665</name>
</gene>
<keyword evidence="2" id="KW-0645">Protease</keyword>
<dbReference type="InterPro" id="IPR043504">
    <property type="entry name" value="Peptidase_S1_PA_chymotrypsin"/>
</dbReference>
<feature type="chain" id="PRO_5043958122" evidence="1">
    <location>
        <begin position="20"/>
        <end position="479"/>
    </location>
</feature>
<evidence type="ECO:0000256" key="1">
    <source>
        <dbReference type="SAM" id="SignalP"/>
    </source>
</evidence>
<dbReference type="Gene3D" id="2.40.10.10">
    <property type="entry name" value="Trypsin-like serine proteases"/>
    <property type="match status" value="2"/>
</dbReference>
<dbReference type="AlphaFoldDB" id="A0AAW4Y224"/>
<organism evidence="2 3">
    <name type="scientific">Comamonas koreensis</name>
    <dbReference type="NCBI Taxonomy" id="160825"/>
    <lineage>
        <taxon>Bacteria</taxon>
        <taxon>Pseudomonadati</taxon>
        <taxon>Pseudomonadota</taxon>
        <taxon>Betaproteobacteria</taxon>
        <taxon>Burkholderiales</taxon>
        <taxon>Comamonadaceae</taxon>
        <taxon>Comamonas</taxon>
    </lineage>
</organism>
<dbReference type="PANTHER" id="PTHR36234">
    <property type="entry name" value="LYSYL ENDOPEPTIDASE"/>
    <property type="match status" value="1"/>
</dbReference>
<dbReference type="SUPFAM" id="SSF50494">
    <property type="entry name" value="Trypsin-like serine proteases"/>
    <property type="match status" value="1"/>
</dbReference>
<evidence type="ECO:0000313" key="3">
    <source>
        <dbReference type="Proteomes" id="UP001199260"/>
    </source>
</evidence>
<feature type="signal peptide" evidence="1">
    <location>
        <begin position="1"/>
        <end position="19"/>
    </location>
</feature>
<evidence type="ECO:0000313" key="2">
    <source>
        <dbReference type="EMBL" id="MCD2167930.1"/>
    </source>
</evidence>
<dbReference type="InterPro" id="IPR009003">
    <property type="entry name" value="Peptidase_S1_PA"/>
</dbReference>
<protein>
    <submittedName>
        <fullName evidence="2">Serine protease</fullName>
    </submittedName>
</protein>
<proteinExistence type="predicted"/>
<reference evidence="2 3" key="1">
    <citation type="submission" date="2021-11" db="EMBL/GenBank/DDBJ databases">
        <title>Genome sequence.</title>
        <authorList>
            <person name="Sun Q."/>
        </authorList>
    </citation>
    <scope>NUCLEOTIDE SEQUENCE [LARGE SCALE GENOMIC DNA]</scope>
    <source>
        <strain evidence="2 3">KCTC 12005</strain>
    </source>
</reference>
<dbReference type="PANTHER" id="PTHR36234:SF5">
    <property type="entry name" value="LYSYL ENDOPEPTIDASE"/>
    <property type="match status" value="1"/>
</dbReference>
<dbReference type="Pfam" id="PF13365">
    <property type="entry name" value="Trypsin_2"/>
    <property type="match status" value="1"/>
</dbReference>
<sequence length="479" mass="50667">MKYALFAAAALLSVAGVAASQPRGLIVDSVVLPPSLIEKSKVMPVPLDARVPTHYEVLPELHMAQVMASDGVDGPAHKIGVARAVAATSSVAQVQSALQWSPLPSGQQVAAINIQSTGAYGLRAGVLVDSLPDEALLRIYSQENPNAILEHSGADVNALLERNRQAGESGPAARTWWTPDVGAGDTTLEVMLPAGSDPGAMRISIPLVSHIYENLSIPTDIEWAARNEAAPSQAGPSESCRQDVTCTDDYQSERNAVAFMVFTDQNGSTFQCTGTLLNNAKGDFAPYFLTANHCISTQAVASTMNTGWFFRSNSCNSRSPIATWQTRHAGATLLYASDMTDSSLLRLNEMPPEGVTYAGWSADAAVPVGQDIYGLHHPGADLLKYSVGTVSDHVSCQSTGDRGISCDPEDPDGGFYAVSWGEGRTEGGSSGSALFSDGRVIGSLYGSNSRCIAPKGHSYYGRFDKFFADGASQWLAAEQ</sequence>
<dbReference type="GO" id="GO:0006508">
    <property type="term" value="P:proteolysis"/>
    <property type="evidence" value="ECO:0007669"/>
    <property type="project" value="UniProtKB-KW"/>
</dbReference>
<keyword evidence="2" id="KW-0378">Hydrolase</keyword>
<accession>A0AAW4Y224</accession>
<dbReference type="Proteomes" id="UP001199260">
    <property type="component" value="Unassembled WGS sequence"/>
</dbReference>
<dbReference type="EMBL" id="JAJNCT010000034">
    <property type="protein sequence ID" value="MCD2167930.1"/>
    <property type="molecule type" value="Genomic_DNA"/>
</dbReference>
<name>A0AAW4Y224_9BURK</name>
<comment type="caution">
    <text evidence="2">The sequence shown here is derived from an EMBL/GenBank/DDBJ whole genome shotgun (WGS) entry which is preliminary data.</text>
</comment>
<dbReference type="RefSeq" id="WP_230780849.1">
    <property type="nucleotide sequence ID" value="NZ_JAJNCT010000034.1"/>
</dbReference>
<dbReference type="GO" id="GO:0008233">
    <property type="term" value="F:peptidase activity"/>
    <property type="evidence" value="ECO:0007669"/>
    <property type="project" value="UniProtKB-KW"/>
</dbReference>
<keyword evidence="1" id="KW-0732">Signal</keyword>